<name>A0AAE3FK85_9CREN</name>
<sequence length="183" mass="20503">MRYAMVKEKGEERPKITVSDLKDFSLCKAIPWIRRRLGWREPITASVALGKEGKKPAIEGAIYEVFLSDPSTGLIGVVDAIKGDKVYEFKRFSRGKIGHFRLQLLAYAYLANKNGIRVKEAILLMEGKERLRVEVNEAHMAYVKKLALAVSSAVSQDSPPVVNPSRALCNACQYKRVCLSTPY</sequence>
<dbReference type="PANTHER" id="PTHR36531:SF2">
    <property type="entry name" value="CRISPR-ASSOCIATED EXONUCLEASE CAS4"/>
    <property type="match status" value="1"/>
</dbReference>
<feature type="domain" description="DUF83" evidence="14">
    <location>
        <begin position="19"/>
        <end position="179"/>
    </location>
</feature>
<protein>
    <recommendedName>
        <fullName evidence="4 13">CRISPR-associated exonuclease Cas4</fullName>
        <ecNumber evidence="3 13">3.1.12.1</ecNumber>
    </recommendedName>
</protein>
<evidence type="ECO:0000256" key="13">
    <source>
        <dbReference type="RuleBase" id="RU365022"/>
    </source>
</evidence>
<proteinExistence type="inferred from homology"/>
<evidence type="ECO:0000256" key="12">
    <source>
        <dbReference type="ARBA" id="ARBA00023211"/>
    </source>
</evidence>
<evidence type="ECO:0000256" key="11">
    <source>
        <dbReference type="ARBA" id="ARBA00023118"/>
    </source>
</evidence>
<keyword evidence="7 13" id="KW-0378">Hydrolase</keyword>
<dbReference type="InterPro" id="IPR022765">
    <property type="entry name" value="Dna2/Cas4_DUF83"/>
</dbReference>
<keyword evidence="10 13" id="KW-0411">Iron-sulfur</keyword>
<dbReference type="InterPro" id="IPR013343">
    <property type="entry name" value="CRISPR-assoc_prot_Cas4"/>
</dbReference>
<evidence type="ECO:0000256" key="5">
    <source>
        <dbReference type="ARBA" id="ARBA00022722"/>
    </source>
</evidence>
<keyword evidence="5 13" id="KW-0540">Nuclease</keyword>
<evidence type="ECO:0000256" key="4">
    <source>
        <dbReference type="ARBA" id="ARBA00020049"/>
    </source>
</evidence>
<dbReference type="GO" id="GO:0051536">
    <property type="term" value="F:iron-sulfur cluster binding"/>
    <property type="evidence" value="ECO:0007669"/>
    <property type="project" value="UniProtKB-KW"/>
</dbReference>
<comment type="caution">
    <text evidence="15">The sequence shown here is derived from an EMBL/GenBank/DDBJ whole genome shotgun (WGS) entry which is preliminary data.</text>
</comment>
<comment type="cofactor">
    <cofactor evidence="13">
        <name>iron-sulfur cluster</name>
        <dbReference type="ChEBI" id="CHEBI:30408"/>
    </cofactor>
</comment>
<dbReference type="GO" id="GO:0046872">
    <property type="term" value="F:metal ion binding"/>
    <property type="evidence" value="ECO:0007669"/>
    <property type="project" value="UniProtKB-KW"/>
</dbReference>
<evidence type="ECO:0000256" key="8">
    <source>
        <dbReference type="ARBA" id="ARBA00022839"/>
    </source>
</evidence>
<evidence type="ECO:0000259" key="14">
    <source>
        <dbReference type="Pfam" id="PF01930"/>
    </source>
</evidence>
<comment type="cofactor">
    <cofactor evidence="13">
        <name>Mg(2+)</name>
        <dbReference type="ChEBI" id="CHEBI:18420"/>
    </cofactor>
    <cofactor evidence="13">
        <name>Mn(2+)</name>
        <dbReference type="ChEBI" id="CHEBI:29035"/>
    </cofactor>
    <text evidence="13">Mg(2+) or Mn(2+) required for ssDNA cleavage activity.</text>
</comment>
<keyword evidence="6 13" id="KW-0479">Metal-binding</keyword>
<keyword evidence="12 13" id="KW-0464">Manganese</keyword>
<evidence type="ECO:0000256" key="9">
    <source>
        <dbReference type="ARBA" id="ARBA00023004"/>
    </source>
</evidence>
<dbReference type="Pfam" id="PF01930">
    <property type="entry name" value="Cas_Cas4"/>
    <property type="match status" value="1"/>
</dbReference>
<dbReference type="Gene3D" id="3.90.320.10">
    <property type="match status" value="1"/>
</dbReference>
<dbReference type="InterPro" id="IPR051827">
    <property type="entry name" value="Cas4_exonuclease"/>
</dbReference>
<evidence type="ECO:0000256" key="2">
    <source>
        <dbReference type="ARBA" id="ARBA00009189"/>
    </source>
</evidence>
<accession>A0AAE3FK85</accession>
<keyword evidence="9 13" id="KW-0408">Iron</keyword>
<dbReference type="PANTHER" id="PTHR36531">
    <property type="entry name" value="CRISPR-ASSOCIATED EXONUCLEASE CAS4"/>
    <property type="match status" value="1"/>
</dbReference>
<comment type="similarity">
    <text evidence="2 13">Belongs to the CRISPR-associated exonuclease Cas4 family.</text>
</comment>
<dbReference type="GO" id="GO:0051607">
    <property type="term" value="P:defense response to virus"/>
    <property type="evidence" value="ECO:0007669"/>
    <property type="project" value="UniProtKB-KW"/>
</dbReference>
<evidence type="ECO:0000256" key="1">
    <source>
        <dbReference type="ARBA" id="ARBA00001936"/>
    </source>
</evidence>
<keyword evidence="11 13" id="KW-0051">Antiviral defense</keyword>
<dbReference type="GO" id="GO:0004527">
    <property type="term" value="F:exonuclease activity"/>
    <property type="evidence" value="ECO:0007669"/>
    <property type="project" value="UniProtKB-KW"/>
</dbReference>
<gene>
    <name evidence="15" type="primary">cas4</name>
    <name evidence="15" type="ORF">TQ35_007950</name>
</gene>
<dbReference type="AlphaFoldDB" id="A0AAE3FK85"/>
<evidence type="ECO:0000313" key="15">
    <source>
        <dbReference type="EMBL" id="MCL7344490.1"/>
    </source>
</evidence>
<keyword evidence="8 13" id="KW-0269">Exonuclease</keyword>
<dbReference type="EMBL" id="JZWS02000010">
    <property type="protein sequence ID" value="MCL7344490.1"/>
    <property type="molecule type" value="Genomic_DNA"/>
</dbReference>
<evidence type="ECO:0000256" key="10">
    <source>
        <dbReference type="ARBA" id="ARBA00023014"/>
    </source>
</evidence>
<organism evidence="15">
    <name type="scientific">Candidatus Aramenus sulfurataquae</name>
    <dbReference type="NCBI Taxonomy" id="1326980"/>
    <lineage>
        <taxon>Archaea</taxon>
        <taxon>Thermoproteota</taxon>
        <taxon>Thermoprotei</taxon>
        <taxon>Sulfolobales</taxon>
        <taxon>Sulfolobaceae</taxon>
        <taxon>Candidatus Aramenus</taxon>
    </lineage>
</organism>
<reference evidence="15" key="1">
    <citation type="submission" date="2022-05" db="EMBL/GenBank/DDBJ databases">
        <title>Metagenome Sequencing of an Archaeal-Dominated Microbial Community from a Hot Spring at the Los Azufres Geothermal Field, Mexico.</title>
        <authorList>
            <person name="Marin-Paredes R."/>
            <person name="Martinez-Romero E."/>
            <person name="Servin-Garciduenas L.E."/>
        </authorList>
    </citation>
    <scope>NUCLEOTIDE SEQUENCE</scope>
    <source>
        <strain evidence="15">AZ1-454</strain>
    </source>
</reference>
<evidence type="ECO:0000256" key="6">
    <source>
        <dbReference type="ARBA" id="ARBA00022723"/>
    </source>
</evidence>
<evidence type="ECO:0000256" key="7">
    <source>
        <dbReference type="ARBA" id="ARBA00022801"/>
    </source>
</evidence>
<dbReference type="InterPro" id="IPR011604">
    <property type="entry name" value="PDDEXK-like_dom_sf"/>
</dbReference>
<comment type="function">
    <text evidence="13">CRISPR (clustered regularly interspaced short palindromic repeat) is an adaptive immune system that provides protection against mobile genetic elements (viruses, transposable elements and conjugative plasmids). CRISPR clusters contain sequences complementary to antecedent mobile elements and target invading nucleic acids. CRISPR clusters are transcribed and processed into CRISPR RNA (crRNA).</text>
</comment>
<dbReference type="EC" id="3.1.12.1" evidence="3 13"/>
<dbReference type="NCBIfam" id="TIGR00372">
    <property type="entry name" value="cas4"/>
    <property type="match status" value="1"/>
</dbReference>
<comment type="cofactor">
    <cofactor evidence="1">
        <name>Mn(2+)</name>
        <dbReference type="ChEBI" id="CHEBI:29035"/>
    </cofactor>
</comment>
<evidence type="ECO:0000256" key="3">
    <source>
        <dbReference type="ARBA" id="ARBA00012768"/>
    </source>
</evidence>